<protein>
    <recommendedName>
        <fullName evidence="3">Lipocalin-like domain-containing protein</fullName>
    </recommendedName>
</protein>
<dbReference type="AlphaFoldDB" id="A0A7L5DN12"/>
<keyword evidence="2" id="KW-1185">Reference proteome</keyword>
<gene>
    <name evidence="1" type="ORF">HH216_11225</name>
</gene>
<organism evidence="1 2">
    <name type="scientific">Spirosoma rhododendri</name>
    <dbReference type="NCBI Taxonomy" id="2728024"/>
    <lineage>
        <taxon>Bacteria</taxon>
        <taxon>Pseudomonadati</taxon>
        <taxon>Bacteroidota</taxon>
        <taxon>Cytophagia</taxon>
        <taxon>Cytophagales</taxon>
        <taxon>Cytophagaceae</taxon>
        <taxon>Spirosoma</taxon>
    </lineage>
</organism>
<evidence type="ECO:0000313" key="2">
    <source>
        <dbReference type="Proteomes" id="UP000501128"/>
    </source>
</evidence>
<dbReference type="KEGG" id="srho:HH216_11225"/>
<sequence>MNRITLLLFVLLNTLACQSTKDLIAPGAGLIGSWQYVERGYSPGAGYIVDQIPRKPIQRIDFLADNTVLTSKIDDQFFSSARTYRIDSLQRGAVRVAYVSLFDAAGKLLGLQMGVGIRNDTLRLSPPCIEGCHSAFVRLRN</sequence>
<dbReference type="Proteomes" id="UP000501128">
    <property type="component" value="Chromosome"/>
</dbReference>
<reference evidence="1 2" key="1">
    <citation type="submission" date="2020-04" db="EMBL/GenBank/DDBJ databases">
        <title>Genome sequencing of novel species.</title>
        <authorList>
            <person name="Heo J."/>
            <person name="Kim S.-J."/>
            <person name="Kim J.-S."/>
            <person name="Hong S.-B."/>
            <person name="Kwon S.-W."/>
        </authorList>
    </citation>
    <scope>NUCLEOTIDE SEQUENCE [LARGE SCALE GENOMIC DNA]</scope>
    <source>
        <strain evidence="1 2">CJU-R4</strain>
    </source>
</reference>
<dbReference type="EMBL" id="CP051677">
    <property type="protein sequence ID" value="QJD78932.1"/>
    <property type="molecule type" value="Genomic_DNA"/>
</dbReference>
<dbReference type="RefSeq" id="WP_169550899.1">
    <property type="nucleotide sequence ID" value="NZ_CP051677.1"/>
</dbReference>
<name>A0A7L5DN12_9BACT</name>
<proteinExistence type="predicted"/>
<evidence type="ECO:0008006" key="3">
    <source>
        <dbReference type="Google" id="ProtNLM"/>
    </source>
</evidence>
<evidence type="ECO:0000313" key="1">
    <source>
        <dbReference type="EMBL" id="QJD78932.1"/>
    </source>
</evidence>
<accession>A0A7L5DN12</accession>